<proteinExistence type="predicted"/>
<dbReference type="Proteomes" id="UP000183002">
    <property type="component" value="Unassembled WGS sequence"/>
</dbReference>
<dbReference type="STRING" id="1077947.SAMN05216227_105621"/>
<evidence type="ECO:0000313" key="6">
    <source>
        <dbReference type="EMBL" id="SEO17628.1"/>
    </source>
</evidence>
<keyword evidence="7" id="KW-1185">Reference proteome</keyword>
<protein>
    <submittedName>
        <fullName evidence="6">Transcriptional regulator, TetR family</fullName>
    </submittedName>
</protein>
<evidence type="ECO:0000259" key="5">
    <source>
        <dbReference type="PROSITE" id="PS50977"/>
    </source>
</evidence>
<evidence type="ECO:0000256" key="4">
    <source>
        <dbReference type="PROSITE-ProRule" id="PRU00335"/>
    </source>
</evidence>
<keyword evidence="1" id="KW-0805">Transcription regulation</keyword>
<evidence type="ECO:0000313" key="7">
    <source>
        <dbReference type="Proteomes" id="UP000183002"/>
    </source>
</evidence>
<evidence type="ECO:0000256" key="1">
    <source>
        <dbReference type="ARBA" id="ARBA00023015"/>
    </source>
</evidence>
<dbReference type="Gene3D" id="1.10.357.10">
    <property type="entry name" value="Tetracycline Repressor, domain 2"/>
    <property type="match status" value="1"/>
</dbReference>
<dbReference type="SUPFAM" id="SSF46689">
    <property type="entry name" value="Homeodomain-like"/>
    <property type="match status" value="1"/>
</dbReference>
<dbReference type="RefSeq" id="WP_074818972.1">
    <property type="nucleotide sequence ID" value="NZ_FOCO01000056.1"/>
</dbReference>
<dbReference type="InterPro" id="IPR001647">
    <property type="entry name" value="HTH_TetR"/>
</dbReference>
<dbReference type="Pfam" id="PF00440">
    <property type="entry name" value="TetR_N"/>
    <property type="match status" value="1"/>
</dbReference>
<dbReference type="InterPro" id="IPR009057">
    <property type="entry name" value="Homeodomain-like_sf"/>
</dbReference>
<reference evidence="6 7" key="1">
    <citation type="submission" date="2016-10" db="EMBL/GenBank/DDBJ databases">
        <authorList>
            <person name="de Groot N.N."/>
        </authorList>
    </citation>
    <scope>NUCLEOTIDE SEQUENCE [LARGE SCALE GENOMIC DNA]</scope>
    <source>
        <strain evidence="6 7">CGMCC 1.10836</strain>
    </source>
</reference>
<organism evidence="6 7">
    <name type="scientific">Pseudorhodobacter antarcticus</name>
    <dbReference type="NCBI Taxonomy" id="1077947"/>
    <lineage>
        <taxon>Bacteria</taxon>
        <taxon>Pseudomonadati</taxon>
        <taxon>Pseudomonadota</taxon>
        <taxon>Alphaproteobacteria</taxon>
        <taxon>Rhodobacterales</taxon>
        <taxon>Paracoccaceae</taxon>
        <taxon>Pseudorhodobacter</taxon>
    </lineage>
</organism>
<dbReference type="PROSITE" id="PS50977">
    <property type="entry name" value="HTH_TETR_2"/>
    <property type="match status" value="1"/>
</dbReference>
<gene>
    <name evidence="6" type="ORF">SAMN05216227_105621</name>
</gene>
<dbReference type="GO" id="GO:0003677">
    <property type="term" value="F:DNA binding"/>
    <property type="evidence" value="ECO:0007669"/>
    <property type="project" value="UniProtKB-UniRule"/>
</dbReference>
<dbReference type="AlphaFoldDB" id="A0A1H8MK67"/>
<accession>A0A1H8MK67</accession>
<name>A0A1H8MK67_9RHOB</name>
<keyword evidence="2 4" id="KW-0238">DNA-binding</keyword>
<evidence type="ECO:0000256" key="2">
    <source>
        <dbReference type="ARBA" id="ARBA00023125"/>
    </source>
</evidence>
<dbReference type="PANTHER" id="PTHR47506">
    <property type="entry name" value="TRANSCRIPTIONAL REGULATORY PROTEIN"/>
    <property type="match status" value="1"/>
</dbReference>
<dbReference type="EMBL" id="FOCO01000056">
    <property type="protein sequence ID" value="SEO17628.1"/>
    <property type="molecule type" value="Genomic_DNA"/>
</dbReference>
<feature type="domain" description="HTH tetR-type" evidence="5">
    <location>
        <begin position="9"/>
        <end position="69"/>
    </location>
</feature>
<feature type="DNA-binding region" description="H-T-H motif" evidence="4">
    <location>
        <begin position="32"/>
        <end position="51"/>
    </location>
</feature>
<evidence type="ECO:0000256" key="3">
    <source>
        <dbReference type="ARBA" id="ARBA00023163"/>
    </source>
</evidence>
<dbReference type="PANTHER" id="PTHR47506:SF1">
    <property type="entry name" value="HTH-TYPE TRANSCRIPTIONAL REGULATOR YJDC"/>
    <property type="match status" value="1"/>
</dbReference>
<keyword evidence="3" id="KW-0804">Transcription</keyword>
<sequence length="196" mass="21714">MTEVAPRRHRGPDPWIEAAYLLLAEQGHSAVTIERLTAATAKTRGSFYHHFGSMETFVARLVVDWQERNTERIVRLAHATREPGKRRKVLNREAGQLNAGVETAFRIWAGLDPQVRAACDAVDDRRVSVLAQDLIDFAGALGCDLPDHEATTLAQIEYAAFVGGMLLASKGKSSLLLDLGPKYEEMLTAYLGNRRN</sequence>